<name>A0A0N7HI71_9RHOB</name>
<sequence>MSDSRIGLLAILGTYTIWGLSALYYAQLSHVPPLEVLAHRTVWSFLAFFAVILVQGRLRDLLGVLHPRTGWSGLYRIIPAAVFVSINWFLFVYAIQIDKTLEASLAYYISPLLAAAVGWVVFKERLSGLQWPAMGLALCAVVILTVGLGAAPWMALAMSSTFVAYSVFKKGVEAGPTLAMAAETTLLMPVSLVYLIGAHFGVWGGDAVGGGAFGTNWHDTAFLAFSGIATGVPLLLFGVAAKRVTLSSLNIGHYYNATLQLTVAVLIFGQAITLPHMVALPLVWLAVSLFSLQALRRDRQVRMARKASVNASIDDIVL</sequence>
<dbReference type="InterPro" id="IPR000620">
    <property type="entry name" value="EamA_dom"/>
</dbReference>
<comment type="similarity">
    <text evidence="2">Belongs to the EamA transporter family.</text>
</comment>
<comment type="subcellular location">
    <subcellularLocation>
        <location evidence="1">Cell membrane</location>
        <topology evidence="1">Multi-pass membrane protein</topology>
    </subcellularLocation>
</comment>
<evidence type="ECO:0000256" key="4">
    <source>
        <dbReference type="ARBA" id="ARBA00022475"/>
    </source>
</evidence>
<reference evidence="8 9" key="1">
    <citation type="submission" date="2015-05" db="EMBL/GenBank/DDBJ databases">
        <authorList>
            <person name="Wang D.B."/>
            <person name="Wang M."/>
        </authorList>
    </citation>
    <scope>NUCLEOTIDE SEQUENCE [LARGE SCALE GENOMIC DNA]</scope>
    <source>
        <strain evidence="8 9">IMCC 12053</strain>
    </source>
</reference>
<evidence type="ECO:0000256" key="2">
    <source>
        <dbReference type="ARBA" id="ARBA00007362"/>
    </source>
</evidence>
<dbReference type="Proteomes" id="UP000064920">
    <property type="component" value="Chromosome"/>
</dbReference>
<keyword evidence="3" id="KW-0813">Transport</keyword>
<dbReference type="NCBIfam" id="TIGR00688">
    <property type="entry name" value="rarD"/>
    <property type="match status" value="1"/>
</dbReference>
<keyword evidence="7" id="KW-0472">Membrane</keyword>
<dbReference type="Gene3D" id="1.10.3730.20">
    <property type="match status" value="1"/>
</dbReference>
<proteinExistence type="inferred from homology"/>
<dbReference type="InterPro" id="IPR004626">
    <property type="entry name" value="RarD"/>
</dbReference>
<dbReference type="InterPro" id="IPR037185">
    <property type="entry name" value="EmrE-like"/>
</dbReference>
<keyword evidence="9" id="KW-1185">Reference proteome</keyword>
<evidence type="ECO:0000256" key="6">
    <source>
        <dbReference type="ARBA" id="ARBA00022989"/>
    </source>
</evidence>
<organism evidence="8 9">
    <name type="scientific">Celeribacter marinus</name>
    <dbReference type="NCBI Taxonomy" id="1397108"/>
    <lineage>
        <taxon>Bacteria</taxon>
        <taxon>Pseudomonadati</taxon>
        <taxon>Pseudomonadota</taxon>
        <taxon>Alphaproteobacteria</taxon>
        <taxon>Rhodobacterales</taxon>
        <taxon>Roseobacteraceae</taxon>
        <taxon>Celeribacter</taxon>
    </lineage>
</organism>
<evidence type="ECO:0000313" key="9">
    <source>
        <dbReference type="Proteomes" id="UP000064920"/>
    </source>
</evidence>
<dbReference type="KEGG" id="cmar:IMCC12053_456"/>
<dbReference type="PANTHER" id="PTHR22911:SF137">
    <property type="entry name" value="SOLUTE CARRIER FAMILY 35 MEMBER G2-RELATED"/>
    <property type="match status" value="1"/>
</dbReference>
<dbReference type="RefSeq" id="WP_062215348.1">
    <property type="nucleotide sequence ID" value="NZ_CP012023.1"/>
</dbReference>
<evidence type="ECO:0000256" key="1">
    <source>
        <dbReference type="ARBA" id="ARBA00004651"/>
    </source>
</evidence>
<dbReference type="Pfam" id="PF00892">
    <property type="entry name" value="EamA"/>
    <property type="match status" value="1"/>
</dbReference>
<keyword evidence="5" id="KW-0812">Transmembrane</keyword>
<keyword evidence="6" id="KW-1133">Transmembrane helix</keyword>
<dbReference type="GO" id="GO:0005886">
    <property type="term" value="C:plasma membrane"/>
    <property type="evidence" value="ECO:0007669"/>
    <property type="project" value="UniProtKB-SubCell"/>
</dbReference>
<dbReference type="EMBL" id="CP012023">
    <property type="protein sequence ID" value="ALI54405.1"/>
    <property type="molecule type" value="Genomic_DNA"/>
</dbReference>
<protein>
    <submittedName>
        <fullName evidence="8">RarD</fullName>
    </submittedName>
</protein>
<evidence type="ECO:0000256" key="5">
    <source>
        <dbReference type="ARBA" id="ARBA00022692"/>
    </source>
</evidence>
<dbReference type="PANTHER" id="PTHR22911">
    <property type="entry name" value="ACYL-MALONYL CONDENSING ENZYME-RELATED"/>
    <property type="match status" value="1"/>
</dbReference>
<dbReference type="SUPFAM" id="SSF103481">
    <property type="entry name" value="Multidrug resistance efflux transporter EmrE"/>
    <property type="match status" value="1"/>
</dbReference>
<dbReference type="AlphaFoldDB" id="A0A0N7HI71"/>
<evidence type="ECO:0000256" key="3">
    <source>
        <dbReference type="ARBA" id="ARBA00022448"/>
    </source>
</evidence>
<gene>
    <name evidence="8" type="ORF">IMCC12053_456</name>
</gene>
<evidence type="ECO:0000256" key="7">
    <source>
        <dbReference type="ARBA" id="ARBA00023136"/>
    </source>
</evidence>
<keyword evidence="4" id="KW-1003">Cell membrane</keyword>
<evidence type="ECO:0000313" key="8">
    <source>
        <dbReference type="EMBL" id="ALI54405.1"/>
    </source>
</evidence>
<dbReference type="OrthoDB" id="369870at2"/>
<accession>A0A0N7HI71</accession>